<evidence type="ECO:0000259" key="7">
    <source>
        <dbReference type="Pfam" id="PF02016"/>
    </source>
</evidence>
<dbReference type="GO" id="GO:0004180">
    <property type="term" value="F:carboxypeptidase activity"/>
    <property type="evidence" value="ECO:0007669"/>
    <property type="project" value="UniProtKB-KW"/>
</dbReference>
<dbReference type="Pfam" id="PF02016">
    <property type="entry name" value="Peptidase_S66"/>
    <property type="match status" value="1"/>
</dbReference>
<dbReference type="PIRSF" id="PIRSF028757">
    <property type="entry name" value="LD-carboxypeptidase"/>
    <property type="match status" value="1"/>
</dbReference>
<dbReference type="EMBL" id="JXRP01000018">
    <property type="protein sequence ID" value="KIL45156.1"/>
    <property type="molecule type" value="Genomic_DNA"/>
</dbReference>
<evidence type="ECO:0000313" key="9">
    <source>
        <dbReference type="EMBL" id="KIL45156.1"/>
    </source>
</evidence>
<reference evidence="9 10" key="1">
    <citation type="submission" date="2015-01" db="EMBL/GenBank/DDBJ databases">
        <title>Genome sequencing of Jeotgalibacillus soli.</title>
        <authorList>
            <person name="Goh K.M."/>
            <person name="Chan K.-G."/>
            <person name="Yaakop A.S."/>
            <person name="Ee R."/>
            <person name="Gan H.M."/>
            <person name="Chan C.S."/>
        </authorList>
    </citation>
    <scope>NUCLEOTIDE SEQUENCE [LARGE SCALE GENOMIC DNA]</scope>
    <source>
        <strain evidence="9 10">P9</strain>
    </source>
</reference>
<evidence type="ECO:0000256" key="2">
    <source>
        <dbReference type="ARBA" id="ARBA00022645"/>
    </source>
</evidence>
<evidence type="ECO:0000256" key="4">
    <source>
        <dbReference type="ARBA" id="ARBA00022801"/>
    </source>
</evidence>
<dbReference type="OrthoDB" id="9807329at2"/>
<keyword evidence="10" id="KW-1185">Reference proteome</keyword>
<feature type="active site" description="Nucleophile" evidence="6">
    <location>
        <position position="110"/>
    </location>
</feature>
<dbReference type="SUPFAM" id="SSF52317">
    <property type="entry name" value="Class I glutamine amidotransferase-like"/>
    <property type="match status" value="1"/>
</dbReference>
<protein>
    <submittedName>
        <fullName evidence="9">Peptidase U61 LD-carboxypeptidase A</fullName>
    </submittedName>
</protein>
<dbReference type="PATRIC" id="fig|889306.3.peg.2714"/>
<keyword evidence="3" id="KW-0645">Protease</keyword>
<dbReference type="STRING" id="889306.KP78_27000"/>
<gene>
    <name evidence="9" type="ORF">KP78_27000</name>
</gene>
<evidence type="ECO:0000256" key="5">
    <source>
        <dbReference type="ARBA" id="ARBA00022825"/>
    </source>
</evidence>
<feature type="active site" description="Charge relay system" evidence="6">
    <location>
        <position position="209"/>
    </location>
</feature>
<dbReference type="PANTHER" id="PTHR30237:SF2">
    <property type="entry name" value="MUREIN TETRAPEPTIDE CARBOXYPEPTIDASE"/>
    <property type="match status" value="1"/>
</dbReference>
<dbReference type="PANTHER" id="PTHR30237">
    <property type="entry name" value="MURAMOYLTETRAPEPTIDE CARBOXYPEPTIDASE"/>
    <property type="match status" value="1"/>
</dbReference>
<comment type="caution">
    <text evidence="9">The sequence shown here is derived from an EMBL/GenBank/DDBJ whole genome shotgun (WGS) entry which is preliminary data.</text>
</comment>
<dbReference type="Pfam" id="PF17676">
    <property type="entry name" value="Peptidase_S66C"/>
    <property type="match status" value="1"/>
</dbReference>
<sequence length="307" mass="33579">MAIKPPALQRGDTVGIVSLGSPLDSQVINERIDFLKQRGLQVVLGKYVFEQNGFLTGTAEQRAEDLMSMFSNTQVKMILPVRGGVGVAGILPYLDFQFIKNNPKIVSGYSDITVLLNTLYQFSDIIALHSLLLIDFKPSTPSYNFEQFFTITSSIAVPRPLQNPPSMSLVSRVRGDVSGPIVGGNLTSIVGTLGTPYEIDTAGKVIFLEETHEPINTVYRYIEHLKLAGKFDDCVGIIMGKCTNCAPAYGKSYTDLINEYIVTLDKPLMTNLASGHGYYKAAILIGSNMNLNTMNNTLTLLEPAVSR</sequence>
<keyword evidence="5" id="KW-0720">Serine protease</keyword>
<dbReference type="AlphaFoldDB" id="A0A0C2VL26"/>
<evidence type="ECO:0000256" key="1">
    <source>
        <dbReference type="ARBA" id="ARBA00010233"/>
    </source>
</evidence>
<dbReference type="RefSeq" id="WP_041089440.1">
    <property type="nucleotide sequence ID" value="NZ_JXRP01000018.1"/>
</dbReference>
<dbReference type="Proteomes" id="UP000031938">
    <property type="component" value="Unassembled WGS sequence"/>
</dbReference>
<feature type="active site" description="Charge relay system" evidence="6">
    <location>
        <position position="276"/>
    </location>
</feature>
<evidence type="ECO:0000256" key="6">
    <source>
        <dbReference type="PIRSR" id="PIRSR028757-1"/>
    </source>
</evidence>
<evidence type="ECO:0000259" key="8">
    <source>
        <dbReference type="Pfam" id="PF17676"/>
    </source>
</evidence>
<accession>A0A0C2VL26</accession>
<dbReference type="Gene3D" id="3.50.30.60">
    <property type="entry name" value="LD-carboxypeptidase A C-terminal domain-like"/>
    <property type="match status" value="1"/>
</dbReference>
<evidence type="ECO:0000256" key="3">
    <source>
        <dbReference type="ARBA" id="ARBA00022670"/>
    </source>
</evidence>
<dbReference type="SUPFAM" id="SSF141986">
    <property type="entry name" value="LD-carboxypeptidase A C-terminal domain-like"/>
    <property type="match status" value="1"/>
</dbReference>
<name>A0A0C2VL26_9BACL</name>
<dbReference type="Gene3D" id="3.40.50.10740">
    <property type="entry name" value="Class I glutamine amidotransferase-like"/>
    <property type="match status" value="1"/>
</dbReference>
<dbReference type="InterPro" id="IPR003507">
    <property type="entry name" value="S66_fam"/>
</dbReference>
<evidence type="ECO:0000313" key="10">
    <source>
        <dbReference type="Proteomes" id="UP000031938"/>
    </source>
</evidence>
<dbReference type="CDD" id="cd07025">
    <property type="entry name" value="Peptidase_S66"/>
    <property type="match status" value="1"/>
</dbReference>
<proteinExistence type="inferred from homology"/>
<feature type="domain" description="LD-carboxypeptidase C-terminal" evidence="8">
    <location>
        <begin position="178"/>
        <end position="291"/>
    </location>
</feature>
<dbReference type="InterPro" id="IPR029062">
    <property type="entry name" value="Class_I_gatase-like"/>
</dbReference>
<organism evidence="9 10">
    <name type="scientific">Jeotgalibacillus soli</name>
    <dbReference type="NCBI Taxonomy" id="889306"/>
    <lineage>
        <taxon>Bacteria</taxon>
        <taxon>Bacillati</taxon>
        <taxon>Bacillota</taxon>
        <taxon>Bacilli</taxon>
        <taxon>Bacillales</taxon>
        <taxon>Caryophanaceae</taxon>
        <taxon>Jeotgalibacillus</taxon>
    </lineage>
</organism>
<dbReference type="GO" id="GO:0006508">
    <property type="term" value="P:proteolysis"/>
    <property type="evidence" value="ECO:0007669"/>
    <property type="project" value="UniProtKB-KW"/>
</dbReference>
<dbReference type="InterPro" id="IPR027478">
    <property type="entry name" value="LdcA_N"/>
</dbReference>
<keyword evidence="2 9" id="KW-0121">Carboxypeptidase</keyword>
<dbReference type="InterPro" id="IPR040449">
    <property type="entry name" value="Peptidase_S66_N"/>
</dbReference>
<dbReference type="InterPro" id="IPR040921">
    <property type="entry name" value="Peptidase_S66C"/>
</dbReference>
<dbReference type="GO" id="GO:0008236">
    <property type="term" value="F:serine-type peptidase activity"/>
    <property type="evidence" value="ECO:0007669"/>
    <property type="project" value="UniProtKB-KW"/>
</dbReference>
<dbReference type="InterPro" id="IPR027461">
    <property type="entry name" value="Carboxypeptidase_A_C_sf"/>
</dbReference>
<feature type="domain" description="LD-carboxypeptidase N-terminal" evidence="7">
    <location>
        <begin position="14"/>
        <end position="129"/>
    </location>
</feature>
<keyword evidence="4" id="KW-0378">Hydrolase</keyword>
<comment type="similarity">
    <text evidence="1">Belongs to the peptidase S66 family.</text>
</comment>